<dbReference type="Proteomes" id="UP000828390">
    <property type="component" value="Unassembled WGS sequence"/>
</dbReference>
<organism evidence="1 2">
    <name type="scientific">Dreissena polymorpha</name>
    <name type="common">Zebra mussel</name>
    <name type="synonym">Mytilus polymorpha</name>
    <dbReference type="NCBI Taxonomy" id="45954"/>
    <lineage>
        <taxon>Eukaryota</taxon>
        <taxon>Metazoa</taxon>
        <taxon>Spiralia</taxon>
        <taxon>Lophotrochozoa</taxon>
        <taxon>Mollusca</taxon>
        <taxon>Bivalvia</taxon>
        <taxon>Autobranchia</taxon>
        <taxon>Heteroconchia</taxon>
        <taxon>Euheterodonta</taxon>
        <taxon>Imparidentia</taxon>
        <taxon>Neoheterodontei</taxon>
        <taxon>Myida</taxon>
        <taxon>Dreissenoidea</taxon>
        <taxon>Dreissenidae</taxon>
        <taxon>Dreissena</taxon>
    </lineage>
</organism>
<accession>A0A9D4N7Q0</accession>
<name>A0A9D4N7Q0_DREPO</name>
<dbReference type="EMBL" id="JAIWYP010000001">
    <property type="protein sequence ID" value="KAH3891318.1"/>
    <property type="molecule type" value="Genomic_DNA"/>
</dbReference>
<evidence type="ECO:0000313" key="2">
    <source>
        <dbReference type="Proteomes" id="UP000828390"/>
    </source>
</evidence>
<evidence type="ECO:0000313" key="1">
    <source>
        <dbReference type="EMBL" id="KAH3891318.1"/>
    </source>
</evidence>
<proteinExistence type="predicted"/>
<comment type="caution">
    <text evidence="1">The sequence shown here is derived from an EMBL/GenBank/DDBJ whole genome shotgun (WGS) entry which is preliminary data.</text>
</comment>
<keyword evidence="2" id="KW-1185">Reference proteome</keyword>
<dbReference type="AlphaFoldDB" id="A0A9D4N7Q0"/>
<protein>
    <submittedName>
        <fullName evidence="1">Uncharacterized protein</fullName>
    </submittedName>
</protein>
<reference evidence="1" key="1">
    <citation type="journal article" date="2019" name="bioRxiv">
        <title>The Genome of the Zebra Mussel, Dreissena polymorpha: A Resource for Invasive Species Research.</title>
        <authorList>
            <person name="McCartney M.A."/>
            <person name="Auch B."/>
            <person name="Kono T."/>
            <person name="Mallez S."/>
            <person name="Zhang Y."/>
            <person name="Obille A."/>
            <person name="Becker A."/>
            <person name="Abrahante J.E."/>
            <person name="Garbe J."/>
            <person name="Badalamenti J.P."/>
            <person name="Herman A."/>
            <person name="Mangelson H."/>
            <person name="Liachko I."/>
            <person name="Sullivan S."/>
            <person name="Sone E.D."/>
            <person name="Koren S."/>
            <person name="Silverstein K.A.T."/>
            <person name="Beckman K.B."/>
            <person name="Gohl D.M."/>
        </authorList>
    </citation>
    <scope>NUCLEOTIDE SEQUENCE</scope>
    <source>
        <strain evidence="1">Duluth1</strain>
        <tissue evidence="1">Whole animal</tissue>
    </source>
</reference>
<reference evidence="1" key="2">
    <citation type="submission" date="2020-11" db="EMBL/GenBank/DDBJ databases">
        <authorList>
            <person name="McCartney M.A."/>
            <person name="Auch B."/>
            <person name="Kono T."/>
            <person name="Mallez S."/>
            <person name="Becker A."/>
            <person name="Gohl D.M."/>
            <person name="Silverstein K.A.T."/>
            <person name="Koren S."/>
            <person name="Bechman K.B."/>
            <person name="Herman A."/>
            <person name="Abrahante J.E."/>
            <person name="Garbe J."/>
        </authorList>
    </citation>
    <scope>NUCLEOTIDE SEQUENCE</scope>
    <source>
        <strain evidence="1">Duluth1</strain>
        <tissue evidence="1">Whole animal</tissue>
    </source>
</reference>
<gene>
    <name evidence="1" type="ORF">DPMN_015412</name>
</gene>
<sequence>MDMLDQVFKWEICLRELELKMGDLRKIQPSQQQLNLAGTVDTSPSDDHFLKISHFRSLSLL</sequence>